<reference evidence="3" key="1">
    <citation type="submission" date="2018-09" db="EMBL/GenBank/DDBJ databases">
        <authorList>
            <person name="Livingstone P.G."/>
            <person name="Whitworth D.E."/>
        </authorList>
    </citation>
    <scope>NUCLEOTIDE SEQUENCE [LARGE SCALE GENOMIC DNA]</scope>
    <source>
        <strain evidence="3">CA040B</strain>
    </source>
</reference>
<dbReference type="RefSeq" id="WP_120627875.1">
    <property type="nucleotide sequence ID" value="NZ_RAWG01000185.1"/>
</dbReference>
<evidence type="ECO:0000256" key="1">
    <source>
        <dbReference type="SAM" id="MobiDB-lite"/>
    </source>
</evidence>
<feature type="region of interest" description="Disordered" evidence="1">
    <location>
        <begin position="110"/>
        <end position="186"/>
    </location>
</feature>
<dbReference type="EMBL" id="RAWG01000185">
    <property type="protein sequence ID" value="RKH38756.1"/>
    <property type="molecule type" value="Genomic_DNA"/>
</dbReference>
<accession>A0A3A8N3D6</accession>
<dbReference type="SUPFAM" id="SSF101738">
    <property type="entry name" value="SspB-like"/>
    <property type="match status" value="1"/>
</dbReference>
<name>A0A3A8N3D6_9BACT</name>
<organism evidence="2 3">
    <name type="scientific">Corallococcus sicarius</name>
    <dbReference type="NCBI Taxonomy" id="2316726"/>
    <lineage>
        <taxon>Bacteria</taxon>
        <taxon>Pseudomonadati</taxon>
        <taxon>Myxococcota</taxon>
        <taxon>Myxococcia</taxon>
        <taxon>Myxococcales</taxon>
        <taxon>Cystobacterineae</taxon>
        <taxon>Myxococcaceae</taxon>
        <taxon>Corallococcus</taxon>
    </lineage>
</organism>
<dbReference type="OrthoDB" id="5509997at2"/>
<protein>
    <submittedName>
        <fullName evidence="2">Stringent starvation protein B</fullName>
    </submittedName>
</protein>
<dbReference type="Gene3D" id="2.30.30.220">
    <property type="entry name" value="SspB-like"/>
    <property type="match status" value="1"/>
</dbReference>
<feature type="compositionally biased region" description="Basic and acidic residues" evidence="1">
    <location>
        <begin position="134"/>
        <end position="155"/>
    </location>
</feature>
<evidence type="ECO:0000313" key="3">
    <source>
        <dbReference type="Proteomes" id="UP000273405"/>
    </source>
</evidence>
<comment type="caution">
    <text evidence="2">The sequence shown here is derived from an EMBL/GenBank/DDBJ whole genome shotgun (WGS) entry which is preliminary data.</text>
</comment>
<gene>
    <name evidence="2" type="ORF">D7X12_25455</name>
</gene>
<evidence type="ECO:0000313" key="2">
    <source>
        <dbReference type="EMBL" id="RKH38756.1"/>
    </source>
</evidence>
<feature type="compositionally biased region" description="Pro residues" evidence="1">
    <location>
        <begin position="157"/>
        <end position="173"/>
    </location>
</feature>
<dbReference type="InterPro" id="IPR036760">
    <property type="entry name" value="SspB-like_sf"/>
</dbReference>
<dbReference type="AlphaFoldDB" id="A0A3A8N3D6"/>
<feature type="compositionally biased region" description="Low complexity" evidence="1">
    <location>
        <begin position="110"/>
        <end position="119"/>
    </location>
</feature>
<dbReference type="Proteomes" id="UP000273405">
    <property type="component" value="Unassembled WGS sequence"/>
</dbReference>
<sequence length="186" mass="20533">MDKKVSEKKERLLAALDQGMVMIHLDARRPGVLVPASLRGEAHLRLNLSYRFEPPDLTVGEWGVRSTLSFSGSRFTVAVPWSALFAIASHVTKEFWMYPEEMPPELLQQPPVASASVARPPQPAPVPMPVAAAERPRAFLREVQSERSDEPETRPEVPSPAPEGSPGSPPEEPQPPRRGGHLRLVK</sequence>
<proteinExistence type="predicted"/>
<keyword evidence="3" id="KW-1185">Reference proteome</keyword>